<keyword evidence="3" id="KW-0963">Cytoplasm</keyword>
<dbReference type="InterPro" id="IPR000535">
    <property type="entry name" value="MSP_dom"/>
</dbReference>
<dbReference type="eggNOG" id="ENOG502QQ4Q">
    <property type="taxonomic scope" value="Eukaryota"/>
</dbReference>
<dbReference type="InterPro" id="IPR031549">
    <property type="entry name" value="ASH"/>
</dbReference>
<feature type="region of interest" description="Disordered" evidence="6">
    <location>
        <begin position="550"/>
        <end position="586"/>
    </location>
</feature>
<dbReference type="VEuPathDB" id="TrichDB:TVAGG3_0652420"/>
<dbReference type="KEGG" id="tva:4767781"/>
<evidence type="ECO:0000256" key="4">
    <source>
        <dbReference type="ARBA" id="ARBA00023069"/>
    </source>
</evidence>
<dbReference type="InterPro" id="IPR053879">
    <property type="entry name" value="HYDIN_VesB_CFA65-like_Ig"/>
</dbReference>
<dbReference type="PROSITE" id="PS50202">
    <property type="entry name" value="MSP"/>
    <property type="match status" value="1"/>
</dbReference>
<accession>A2EBY2</accession>
<dbReference type="Pfam" id="PF22544">
    <property type="entry name" value="HYDIN_VesB_CFA65-like_Ig"/>
    <property type="match status" value="3"/>
</dbReference>
<dbReference type="Pfam" id="PF24529">
    <property type="entry name" value="CFAP47"/>
    <property type="match status" value="1"/>
</dbReference>
<comment type="subcellular location">
    <subcellularLocation>
        <location evidence="1">Cell projection</location>
        <location evidence="1">Cilium</location>
    </subcellularLocation>
    <subcellularLocation>
        <location evidence="2">Cytoplasm</location>
    </subcellularLocation>
</comment>
<evidence type="ECO:0000259" key="7">
    <source>
        <dbReference type="PROSITE" id="PS50202"/>
    </source>
</evidence>
<dbReference type="InterPro" id="IPR058952">
    <property type="entry name" value="Ig_CFAP47"/>
</dbReference>
<feature type="compositionally biased region" description="Basic residues" evidence="6">
    <location>
        <begin position="2777"/>
        <end position="2792"/>
    </location>
</feature>
<protein>
    <recommendedName>
        <fullName evidence="7">MSP domain-containing protein</fullName>
    </recommendedName>
</protein>
<dbReference type="EMBL" id="DS113349">
    <property type="protein sequence ID" value="EAY09850.1"/>
    <property type="molecule type" value="Genomic_DNA"/>
</dbReference>
<dbReference type="VEuPathDB" id="TrichDB:TVAG_259310"/>
<dbReference type="InterPro" id="IPR056343">
    <property type="entry name" value="CFAP47_dom"/>
</dbReference>
<feature type="domain" description="MSP" evidence="7">
    <location>
        <begin position="1025"/>
        <end position="1195"/>
    </location>
</feature>
<evidence type="ECO:0000313" key="9">
    <source>
        <dbReference type="Proteomes" id="UP000001542"/>
    </source>
</evidence>
<dbReference type="RefSeq" id="XP_001322073.1">
    <property type="nucleotide sequence ID" value="XM_001322038.1"/>
</dbReference>
<dbReference type="Proteomes" id="UP000001542">
    <property type="component" value="Unassembled WGS sequence"/>
</dbReference>
<proteinExistence type="predicted"/>
<evidence type="ECO:0000313" key="8">
    <source>
        <dbReference type="EMBL" id="EAY09850.1"/>
    </source>
</evidence>
<dbReference type="Pfam" id="PF26579">
    <property type="entry name" value="Ig_CFAP47"/>
    <property type="match status" value="1"/>
</dbReference>
<name>A2EBY2_TRIV3</name>
<feature type="region of interest" description="Disordered" evidence="6">
    <location>
        <begin position="2743"/>
        <end position="2792"/>
    </location>
</feature>
<dbReference type="OMA" id="HHIFELI"/>
<gene>
    <name evidence="8" type="ORF">TVAG_259310</name>
</gene>
<dbReference type="OrthoDB" id="10060824at2759"/>
<reference evidence="8" key="1">
    <citation type="submission" date="2006-10" db="EMBL/GenBank/DDBJ databases">
        <authorList>
            <person name="Amadeo P."/>
            <person name="Zhao Q."/>
            <person name="Wortman J."/>
            <person name="Fraser-Liggett C."/>
            <person name="Carlton J."/>
        </authorList>
    </citation>
    <scope>NUCLEOTIDE SEQUENCE</scope>
    <source>
        <strain evidence="8">G3</strain>
    </source>
</reference>
<keyword evidence="4" id="KW-0969">Cilium</keyword>
<dbReference type="Pfam" id="PF15780">
    <property type="entry name" value="ASH"/>
    <property type="match status" value="1"/>
</dbReference>
<reference evidence="8" key="2">
    <citation type="journal article" date="2007" name="Science">
        <title>Draft genome sequence of the sexually transmitted pathogen Trichomonas vaginalis.</title>
        <authorList>
            <person name="Carlton J.M."/>
            <person name="Hirt R.P."/>
            <person name="Silva J.C."/>
            <person name="Delcher A.L."/>
            <person name="Schatz M."/>
            <person name="Zhao Q."/>
            <person name="Wortman J.R."/>
            <person name="Bidwell S.L."/>
            <person name="Alsmark U.C.M."/>
            <person name="Besteiro S."/>
            <person name="Sicheritz-Ponten T."/>
            <person name="Noel C.J."/>
            <person name="Dacks J.B."/>
            <person name="Foster P.G."/>
            <person name="Simillion C."/>
            <person name="Van de Peer Y."/>
            <person name="Miranda-Saavedra D."/>
            <person name="Barton G.J."/>
            <person name="Westrop G.D."/>
            <person name="Mueller S."/>
            <person name="Dessi D."/>
            <person name="Fiori P.L."/>
            <person name="Ren Q."/>
            <person name="Paulsen I."/>
            <person name="Zhang H."/>
            <person name="Bastida-Corcuera F.D."/>
            <person name="Simoes-Barbosa A."/>
            <person name="Brown M.T."/>
            <person name="Hayes R.D."/>
            <person name="Mukherjee M."/>
            <person name="Okumura C.Y."/>
            <person name="Schneider R."/>
            <person name="Smith A.J."/>
            <person name="Vanacova S."/>
            <person name="Villalvazo M."/>
            <person name="Haas B.J."/>
            <person name="Pertea M."/>
            <person name="Feldblyum T.V."/>
            <person name="Utterback T.R."/>
            <person name="Shu C.L."/>
            <person name="Osoegawa K."/>
            <person name="de Jong P.J."/>
            <person name="Hrdy I."/>
            <person name="Horvathova L."/>
            <person name="Zubacova Z."/>
            <person name="Dolezal P."/>
            <person name="Malik S.B."/>
            <person name="Logsdon J.M. Jr."/>
            <person name="Henze K."/>
            <person name="Gupta A."/>
            <person name="Wang C.C."/>
            <person name="Dunne R.L."/>
            <person name="Upcroft J.A."/>
            <person name="Upcroft P."/>
            <person name="White O."/>
            <person name="Salzberg S.L."/>
            <person name="Tang P."/>
            <person name="Chiu C.-H."/>
            <person name="Lee Y.-S."/>
            <person name="Embley T.M."/>
            <person name="Coombs G.H."/>
            <person name="Mottram J.C."/>
            <person name="Tachezy J."/>
            <person name="Fraser-Liggett C.M."/>
            <person name="Johnson P.J."/>
        </authorList>
    </citation>
    <scope>NUCLEOTIDE SEQUENCE [LARGE SCALE GENOMIC DNA]</scope>
    <source>
        <strain evidence="8">G3</strain>
    </source>
</reference>
<dbReference type="SUPFAM" id="SSF49354">
    <property type="entry name" value="PapD-like"/>
    <property type="match status" value="1"/>
</dbReference>
<evidence type="ECO:0000256" key="2">
    <source>
        <dbReference type="ARBA" id="ARBA00004496"/>
    </source>
</evidence>
<feature type="compositionally biased region" description="Basic and acidic residues" evidence="6">
    <location>
        <begin position="2755"/>
        <end position="2774"/>
    </location>
</feature>
<dbReference type="InterPro" id="IPR013783">
    <property type="entry name" value="Ig-like_fold"/>
</dbReference>
<dbReference type="GO" id="GO:0005929">
    <property type="term" value="C:cilium"/>
    <property type="evidence" value="ECO:0000318"/>
    <property type="project" value="GO_Central"/>
</dbReference>
<dbReference type="SMR" id="A2EBY2"/>
<keyword evidence="9" id="KW-1185">Reference proteome</keyword>
<keyword evidence="5" id="KW-0966">Cell projection</keyword>
<evidence type="ECO:0000256" key="3">
    <source>
        <dbReference type="ARBA" id="ARBA00022490"/>
    </source>
</evidence>
<evidence type="ECO:0000256" key="1">
    <source>
        <dbReference type="ARBA" id="ARBA00004138"/>
    </source>
</evidence>
<evidence type="ECO:0000256" key="6">
    <source>
        <dbReference type="SAM" id="MobiDB-lite"/>
    </source>
</evidence>
<dbReference type="InterPro" id="IPR008962">
    <property type="entry name" value="PapD-like_sf"/>
</dbReference>
<dbReference type="Gene3D" id="2.60.40.10">
    <property type="entry name" value="Immunoglobulins"/>
    <property type="match status" value="11"/>
</dbReference>
<sequence>MTQVPQDMLKIYPNPIILRDLEVGETDTVEFLATNYSKNSLKLRFSLPPKSNFQLNNVAHFSLSPGLQTSRKITFKASDKYEEAQLLVSSPSFEDFTIPVIFYPPSPSIEINKMHFDLGNISLRFPQTQFFKITNFGTKDGNFTITCNDKDVEIFPTTGFIQSNQTHKIQFEIEPTKVGPVQYTINVVCETASIKSQQVIVNANVQDHSVQVFLGKEEVGTVNFGRAFFGQKIKRTLQIVNNAPFKRMFVIQIPYDPTEKRLKTKQIFTPSPIEGEIEGNTTKDIVFYFNPPIEKVESDDEIFYEHETRLDIVKTPISIPLKLSGSAVPSKFKISSLDFSFGEKLVNSSTSQEMEIENISTIKDITFNIKKVAHYHFTPMSGTIKTGCKKVITVSFDPKSLGVINTTTIMEICDGLVARHITLSGTSVSTINMGTKGRVPVWESDPNVKYLLEYPRMEYGFTMKDINDKEKQKEEFEEFIDQESSRRSEKEMRVKLKEQARTDARHLLQSTIPNFTEDQLNKAAENRLEALVKGYDDPINFGMSYADGLEPPAPPADQILSARAPRNKSGNIKSQKGDKKGKNAKTFKTKPTTNAEIAECSKPLSPSQQLSVFMDKEKLEFGEVPVTAKKILPVTFTNNLTQHVFVQLKTDDYPEFNLTKPNAQVVPPNTNVTFEIVLCDSELKVINRQLKYVVNNTHEGIISLTGKTIPIELKLSKNFVNFDLTTISGNNFQMMKDYVTIVNPTEAVVNVRLYGFSENFSFQPSNGQIQPHESLSCEVFFKPGQKQQNETQGILSVKGGPNLNFTITVNCGNPVISLDRNNLDFELVSLGINNILDFNMKNTGNDQALFFISPLSCEDLTINPMSGKILPHDLINFIVGLKCTKPISIKEKVEIVICGQNAQYVNVCGHAENPQIELLFENLDFGKIFVGNTESRKFTIKNTGHIPAIVTLDMTNYEQFTIEYDLELGNAAFNGTQNSIINTTAMGTLSSLDLSMVSSNSSSKTNIQGLTYKITIIEGSEVSFDLIFKPNIVGDFTFEMPLQMADNTFITSSVQPMVIAESIQSPLVSSMNAMDFGLTPIYDALNPNIRPNMKRFILTNKTTNKSVSFRITSTISDEIFLIEPKEGTVNVNEEIPVVVTFRPSSNDPFVSSLTVYAKPEREEEIITTRILVSGSGYNRQFRCEVDNITLPVVPLNIKAERTVRIINTRFIDSKIEAVLPISEKNFPLTVTFPEGNMLQHSLVSTPMTISFVSDKPMSFSTMIAIVDSQGSSYNVTVSVCTDNSVFTLYPVLSFSCFNISNILGRPITASTKNQIPDDFIAQFSNNQGLYDDLKKMRSYKANEISINFIISFLNAFVMSNKISVFPENFSNSKGDLIYKMIDNLSGKKNSMKSDNTTSINKLKCLLQNLMTVGCHVSRIRAEYLLNKEEFIEYYTRKIIRQSLGIDYIQAPDISTLNQKSVNQYITSKLFQEKMNEKKKIIEKLYKPLSQESWLYLINQVLKVYLVSKFNGEKMNQIPGFIDSMKQLKQIGKDNIYNDVNRPPRILTASNVLSTNECALMKWINCYYCLSKKCQDVTPIHSFLELRNPQILASCFTSLIQNSAYKHSENMEENAFSLQKLIQSLRLNFTPDTPALLHGNEPTLCLLSFEIFQTLPHYVPTKTIEFEVELNNTITQNLTISNPSRNEIIYSISLSGSDNFTCEDKKVTLSPGKSTNIPISYFARSHHSDRGTITLLPNRPNTNNNAPVQVSSIVVGLVSNVVVNEPKRQFEMKGQLYLPTSFTIPIQNETGKGGKFNVVYQYSYTTENGYSVGMQPLKEFVCAGRSLNKTLSSKNLVSEISIHVPFVIDEGTIVLPDSKDEQVPFNVVFIPICIGKYKLQILISNSLCGEFVYELNAESEVNYDAESTSNVKCEENSKLSLNLNVEAANKMLANALAYSRIKLSSAYQWPLPENKFKDLVNQTTREILNSFMKNLETKFTLTYSSQYFSGPHEFVLGSNTVIPLTFSPPKAGSYTCKVILSSLFDTRTIKVNGTATPQTKNISIMFETTAGKNITQEIPFNNPSDQLWNFKITYTGDSEFEIPTKFSIKPQSTQNLPILFKSKKMGQYRGTLVVTNLTKESTVNYNLQSNVSEPLAEEKISIKCQARKKQQVKINLPQGFIQNGTAKVTSDVAVISFDSYISCQNNNATSPLTINVFALRSGVACGTLTITDINSGCFIWYIVEVEVSRPEPEEIIQVSTIERQPVQVTFSVLNPKNIHVSFDVVFSDNDLSGQSKIIIPPKSSFVYTIDFNPLFSMKRTSYVCFYNNDEGEYNYLMNINVDEALPCVLAPFKSMIGSSSSSFIQIENPSKKLSTFRFEVDNADVFHVVSKPTFTIDAHDIKNIEIKYTPSKIGVKETGIIRFHSKDAGNWVFQVSGYGKPPQALSPMIVESAINHSVSSSVVFTNPFSFPCMFEATLINDDDKENHFKLLSKRRSYQFQEYGESQHISFTFTSNKLGQFNGTIIVTTTGKGSQISWNFPLIGIATQNSENSTPELHGKANQVIRKTIDLPLAGETNELKASDYQISIDYTNGNDWISKYMTIYSEDVYQSNYTIMLKVYIQFSPKRPIETVIHLKIENDNKQTWRFPVKIHIEPSLVSKKMTIISTLNKVAKAKVYLDEIIEEDTEFHAYFMQGSAQELSISQSDGILEPNESEIAEMPFDIVFLPRTYGKLVRGTLIIDTEESEYIFDIFGKMPDYIPPQVSNGAIDTTMPESARTRIDSTERRRTNMRDQIGRARITKPKSARKPKRLSA</sequence>
<dbReference type="GO" id="GO:0005737">
    <property type="term" value="C:cytoplasm"/>
    <property type="evidence" value="ECO:0007669"/>
    <property type="project" value="UniProtKB-SubCell"/>
</dbReference>
<organism evidence="8 9">
    <name type="scientific">Trichomonas vaginalis (strain ATCC PRA-98 / G3)</name>
    <dbReference type="NCBI Taxonomy" id="412133"/>
    <lineage>
        <taxon>Eukaryota</taxon>
        <taxon>Metamonada</taxon>
        <taxon>Parabasalia</taxon>
        <taxon>Trichomonadida</taxon>
        <taxon>Trichomonadidae</taxon>
        <taxon>Trichomonas</taxon>
    </lineage>
</organism>
<dbReference type="PANTHER" id="PTHR45912:SF3">
    <property type="entry name" value="CILIA- AND FLAGELLA-ASSOCIATED PROTEIN 47"/>
    <property type="match status" value="1"/>
</dbReference>
<dbReference type="GO" id="GO:0060271">
    <property type="term" value="P:cilium assembly"/>
    <property type="evidence" value="ECO:0000318"/>
    <property type="project" value="GO_Central"/>
</dbReference>
<evidence type="ECO:0000256" key="5">
    <source>
        <dbReference type="ARBA" id="ARBA00023273"/>
    </source>
</evidence>
<dbReference type="InParanoid" id="A2EBY2"/>
<dbReference type="PANTHER" id="PTHR45912">
    <property type="entry name" value="CILIA- AND FLAGELLA-ASSOCIATED PROTEIN 47"/>
    <property type="match status" value="1"/>
</dbReference>
<dbReference type="STRING" id="5722.A2EBY2"/>